<comment type="caution">
    <text evidence="3">The sequence shown here is derived from an EMBL/GenBank/DDBJ whole genome shotgun (WGS) entry which is preliminary data.</text>
</comment>
<reference evidence="3 4" key="1">
    <citation type="journal article" date="2017" name="ISME J.">
        <title>Energy and carbon metabolisms in a deep terrestrial subsurface fluid microbial community.</title>
        <authorList>
            <person name="Momper L."/>
            <person name="Jungbluth S.P."/>
            <person name="Lee M.D."/>
            <person name="Amend J.P."/>
        </authorList>
    </citation>
    <scope>NUCLEOTIDE SEQUENCE [LARGE SCALE GENOMIC DNA]</scope>
    <source>
        <strain evidence="3">SURF_5</strain>
    </source>
</reference>
<dbReference type="SUPFAM" id="SSF52096">
    <property type="entry name" value="ClpP/crotonase"/>
    <property type="match status" value="1"/>
</dbReference>
<dbReference type="PANTHER" id="PTHR43802">
    <property type="entry name" value="ENOYL-COA HYDRATASE"/>
    <property type="match status" value="1"/>
</dbReference>
<comment type="similarity">
    <text evidence="1 2">Belongs to the enoyl-CoA hydratase/isomerase family.</text>
</comment>
<sequence length="261" mass="28783">MEFQHIKYHKSASVATIILNRPKRLNALIHAMIREMHEALRDASEDDGVRAVVLKGEGRAFCSGDDMTEMVDHLRPLPMQGREDFRPEGYHSLVIALRELRKPVIAAVQGYALGAGFELALASDFIIAEENAKFGMVLMTRGMVGGTYLLPRLVGLHRATELILLGEMFDARRAEALGFIHKIVSADKLEEETGHLAARLAEGPTAAIGIAKTAIHRGLSMSLREGMEYQGLALSLSIMTDDFREGVLAFVEKRKPNYSGN</sequence>
<accession>A0A3A4NC70</accession>
<dbReference type="PROSITE" id="PS00166">
    <property type="entry name" value="ENOYL_COA_HYDRATASE"/>
    <property type="match status" value="1"/>
</dbReference>
<dbReference type="AlphaFoldDB" id="A0A3A4NC70"/>
<dbReference type="InterPro" id="IPR014748">
    <property type="entry name" value="Enoyl-CoA_hydra_C"/>
</dbReference>
<dbReference type="InterPro" id="IPR029045">
    <property type="entry name" value="ClpP/crotonase-like_dom_sf"/>
</dbReference>
<gene>
    <name evidence="3" type="ORF">C4520_17150</name>
</gene>
<dbReference type="Proteomes" id="UP000265882">
    <property type="component" value="Unassembled WGS sequence"/>
</dbReference>
<name>A0A3A4NC70_ABYX5</name>
<evidence type="ECO:0000313" key="4">
    <source>
        <dbReference type="Proteomes" id="UP000265882"/>
    </source>
</evidence>
<dbReference type="CDD" id="cd06558">
    <property type="entry name" value="crotonase-like"/>
    <property type="match status" value="1"/>
</dbReference>
<dbReference type="Gene3D" id="3.90.226.10">
    <property type="entry name" value="2-enoyl-CoA Hydratase, Chain A, domain 1"/>
    <property type="match status" value="1"/>
</dbReference>
<dbReference type="PANTHER" id="PTHR43802:SF1">
    <property type="entry name" value="IP11341P-RELATED"/>
    <property type="match status" value="1"/>
</dbReference>
<dbReference type="InterPro" id="IPR001753">
    <property type="entry name" value="Enoyl-CoA_hydra/iso"/>
</dbReference>
<dbReference type="EMBL" id="QZKU01000117">
    <property type="protein sequence ID" value="RJP17229.1"/>
    <property type="molecule type" value="Genomic_DNA"/>
</dbReference>
<proteinExistence type="inferred from homology"/>
<dbReference type="InterPro" id="IPR018376">
    <property type="entry name" value="Enoyl-CoA_hyd/isom_CS"/>
</dbReference>
<dbReference type="Gene3D" id="1.10.12.10">
    <property type="entry name" value="Lyase 2-enoyl-coa Hydratase, Chain A, domain 2"/>
    <property type="match status" value="1"/>
</dbReference>
<protein>
    <recommendedName>
        <fullName evidence="5">Enoyl-CoA hydratase/isomerase family protein</fullName>
    </recommendedName>
</protein>
<dbReference type="Pfam" id="PF00378">
    <property type="entry name" value="ECH_1"/>
    <property type="match status" value="1"/>
</dbReference>
<evidence type="ECO:0000256" key="1">
    <source>
        <dbReference type="ARBA" id="ARBA00005254"/>
    </source>
</evidence>
<organism evidence="3 4">
    <name type="scientific">Abyssobacteria bacterium (strain SURF_5)</name>
    <dbReference type="NCBI Taxonomy" id="2093360"/>
    <lineage>
        <taxon>Bacteria</taxon>
        <taxon>Pseudomonadati</taxon>
        <taxon>Candidatus Hydrogenedentota</taxon>
        <taxon>Candidatus Abyssobacteria</taxon>
    </lineage>
</organism>
<evidence type="ECO:0008006" key="5">
    <source>
        <dbReference type="Google" id="ProtNLM"/>
    </source>
</evidence>
<evidence type="ECO:0000256" key="2">
    <source>
        <dbReference type="RuleBase" id="RU003707"/>
    </source>
</evidence>
<dbReference type="GO" id="GO:0003824">
    <property type="term" value="F:catalytic activity"/>
    <property type="evidence" value="ECO:0007669"/>
    <property type="project" value="InterPro"/>
</dbReference>
<evidence type="ECO:0000313" key="3">
    <source>
        <dbReference type="EMBL" id="RJP17229.1"/>
    </source>
</evidence>